<dbReference type="Proteomes" id="UP000225277">
    <property type="component" value="Unassembled WGS sequence"/>
</dbReference>
<dbReference type="PANTHER" id="PTHR34815:SF4">
    <property type="entry name" value="N-ACETYLTRANSFERASE DOMAIN-CONTAINING PROTEIN"/>
    <property type="match status" value="1"/>
</dbReference>
<reference evidence="2 3" key="1">
    <citation type="submission" date="2016-03" db="EMBL/GenBank/DDBJ databases">
        <authorList>
            <person name="Ploux O."/>
        </authorList>
    </citation>
    <scope>NUCLEOTIDE SEQUENCE [LARGE SCALE GENOMIC DNA]</scope>
    <source>
        <strain evidence="2 3">URUG2</strain>
    </source>
</reference>
<dbReference type="Gene3D" id="3.40.630.30">
    <property type="match status" value="1"/>
</dbReference>
<evidence type="ECO:0000259" key="1">
    <source>
        <dbReference type="Pfam" id="PF22998"/>
    </source>
</evidence>
<protein>
    <recommendedName>
        <fullName evidence="1">LYC1 C-terminal domain-containing protein</fullName>
    </recommendedName>
</protein>
<dbReference type="PANTHER" id="PTHR34815">
    <property type="entry name" value="LYSINE ACETYLTRANSFERASE"/>
    <property type="match status" value="1"/>
</dbReference>
<proteinExistence type="predicted"/>
<dbReference type="Pfam" id="PF22998">
    <property type="entry name" value="GNAT_LYC1-like"/>
    <property type="match status" value="1"/>
</dbReference>
<dbReference type="EMBL" id="FJUY01000009">
    <property type="protein sequence ID" value="CZT20278.1"/>
    <property type="molecule type" value="Genomic_DNA"/>
</dbReference>
<gene>
    <name evidence="2" type="ORF">RCC_06136</name>
</gene>
<accession>A0A2D3UXW8</accession>
<dbReference type="STRING" id="112498.A0A2D3UXW8"/>
<dbReference type="RefSeq" id="XP_023627167.1">
    <property type="nucleotide sequence ID" value="XM_023771399.1"/>
</dbReference>
<evidence type="ECO:0000313" key="3">
    <source>
        <dbReference type="Proteomes" id="UP000225277"/>
    </source>
</evidence>
<evidence type="ECO:0000313" key="2">
    <source>
        <dbReference type="EMBL" id="CZT20278.1"/>
    </source>
</evidence>
<keyword evidence="3" id="KW-1185">Reference proteome</keyword>
<dbReference type="GeneID" id="35601278"/>
<dbReference type="OrthoDB" id="2020070at2759"/>
<dbReference type="SUPFAM" id="SSF55729">
    <property type="entry name" value="Acyl-CoA N-acyltransferases (Nat)"/>
    <property type="match status" value="1"/>
</dbReference>
<organism evidence="2 3">
    <name type="scientific">Ramularia collo-cygni</name>
    <dbReference type="NCBI Taxonomy" id="112498"/>
    <lineage>
        <taxon>Eukaryota</taxon>
        <taxon>Fungi</taxon>
        <taxon>Dikarya</taxon>
        <taxon>Ascomycota</taxon>
        <taxon>Pezizomycotina</taxon>
        <taxon>Dothideomycetes</taxon>
        <taxon>Dothideomycetidae</taxon>
        <taxon>Mycosphaerellales</taxon>
        <taxon>Mycosphaerellaceae</taxon>
        <taxon>Ramularia</taxon>
    </lineage>
</organism>
<dbReference type="InterPro" id="IPR016181">
    <property type="entry name" value="Acyl_CoA_acyltransferase"/>
</dbReference>
<name>A0A2D3UXW8_9PEZI</name>
<feature type="domain" description="LYC1 C-terminal" evidence="1">
    <location>
        <begin position="170"/>
        <end position="387"/>
    </location>
</feature>
<sequence length="387" mass="43163">MGNTELPSKDSADLYLVEATDEETLAQSHANSDEWKGALNLEQYLRREEHIANQELTKNGGMTTWMLVHQPDPSGPRRVLCGCETIKKQALAAKDGKLEDVSCHAVCSVFCPAEFRGKGYAGRMMTELGKRLNKWQVDDKKPALFSVLYSDIGKKFYAARDWHVFPSSEISLPASPSAEQLPAGVKLLKKEDLTEFCALDEKVLRKRLSKSTGGYTVALIPDNRTLAWHHSREEFVAQELYGKDPSIKGAVIGEPGQRIWMYWTRVWGNPTEKSPNTLHILRLAFEDDTWSDYAAATLDGAVGLKGSPPVHGIAALFAVAQAEASAWDMKEILLWNPSSAALAAAQQIHPQASVVHREEESITSLRWYGSGSWEDVRWEANEKYAWC</sequence>
<dbReference type="InterPro" id="IPR053013">
    <property type="entry name" value="LAT"/>
</dbReference>
<dbReference type="AlphaFoldDB" id="A0A2D3UXW8"/>
<dbReference type="InterPro" id="IPR055100">
    <property type="entry name" value="GNAT_LYC1-like"/>
</dbReference>